<protein>
    <submittedName>
        <fullName evidence="5">GntR family transcriptional regulator</fullName>
    </submittedName>
</protein>
<evidence type="ECO:0000256" key="1">
    <source>
        <dbReference type="ARBA" id="ARBA00023015"/>
    </source>
</evidence>
<dbReference type="GO" id="GO:0003677">
    <property type="term" value="F:DNA binding"/>
    <property type="evidence" value="ECO:0007669"/>
    <property type="project" value="UniProtKB-KW"/>
</dbReference>
<dbReference type="Gene3D" id="1.10.10.10">
    <property type="entry name" value="Winged helix-like DNA-binding domain superfamily/Winged helix DNA-binding domain"/>
    <property type="match status" value="1"/>
</dbReference>
<dbReference type="InterPro" id="IPR011711">
    <property type="entry name" value="GntR_C"/>
</dbReference>
<dbReference type="EMBL" id="CP094809">
    <property type="protein sequence ID" value="UXU58009.1"/>
    <property type="molecule type" value="Genomic_DNA"/>
</dbReference>
<organism evidence="5 6">
    <name type="scientific">Staphylococcus agnetis</name>
    <dbReference type="NCBI Taxonomy" id="985762"/>
    <lineage>
        <taxon>Bacteria</taxon>
        <taxon>Bacillati</taxon>
        <taxon>Bacillota</taxon>
        <taxon>Bacilli</taxon>
        <taxon>Bacillales</taxon>
        <taxon>Staphylococcaceae</taxon>
        <taxon>Staphylococcus</taxon>
    </lineage>
</organism>
<dbReference type="SMART" id="SM00895">
    <property type="entry name" value="FCD"/>
    <property type="match status" value="1"/>
</dbReference>
<gene>
    <name evidence="5" type="ORF">MUA95_04175</name>
</gene>
<dbReference type="Pfam" id="PF07729">
    <property type="entry name" value="FCD"/>
    <property type="match status" value="1"/>
</dbReference>
<evidence type="ECO:0000313" key="5">
    <source>
        <dbReference type="EMBL" id="UXU58009.1"/>
    </source>
</evidence>
<keyword evidence="1" id="KW-0805">Transcription regulation</keyword>
<dbReference type="Pfam" id="PF00392">
    <property type="entry name" value="GntR"/>
    <property type="match status" value="1"/>
</dbReference>
<dbReference type="Gene3D" id="1.20.120.530">
    <property type="entry name" value="GntR ligand-binding domain-like"/>
    <property type="match status" value="1"/>
</dbReference>
<evidence type="ECO:0000259" key="4">
    <source>
        <dbReference type="PROSITE" id="PS50949"/>
    </source>
</evidence>
<dbReference type="InterPro" id="IPR000524">
    <property type="entry name" value="Tscrpt_reg_HTH_GntR"/>
</dbReference>
<dbReference type="InterPro" id="IPR008920">
    <property type="entry name" value="TF_FadR/GntR_C"/>
</dbReference>
<name>A0ABD7TVM7_9STAP</name>
<dbReference type="InterPro" id="IPR036388">
    <property type="entry name" value="WH-like_DNA-bd_sf"/>
</dbReference>
<dbReference type="InterPro" id="IPR036390">
    <property type="entry name" value="WH_DNA-bd_sf"/>
</dbReference>
<proteinExistence type="predicted"/>
<feature type="domain" description="HTH gntR-type" evidence="4">
    <location>
        <begin position="12"/>
        <end position="78"/>
    </location>
</feature>
<dbReference type="Proteomes" id="UP001065705">
    <property type="component" value="Chromosome"/>
</dbReference>
<evidence type="ECO:0000313" key="6">
    <source>
        <dbReference type="Proteomes" id="UP001065705"/>
    </source>
</evidence>
<dbReference type="AlphaFoldDB" id="A0ABD7TVM7"/>
<dbReference type="SUPFAM" id="SSF46785">
    <property type="entry name" value="Winged helix' DNA-binding domain"/>
    <property type="match status" value="1"/>
</dbReference>
<keyword evidence="3" id="KW-0804">Transcription</keyword>
<dbReference type="SUPFAM" id="SSF48008">
    <property type="entry name" value="GntR ligand-binding domain-like"/>
    <property type="match status" value="1"/>
</dbReference>
<keyword evidence="2" id="KW-0238">DNA-binding</keyword>
<reference evidence="5" key="1">
    <citation type="submission" date="2022-03" db="EMBL/GenBank/DDBJ databases">
        <title>Comparative Genomics of East African Camel-Associated Staphylococcaceae spp.: Diversity and Inheritance of Traits Involved in Host-Pathogen Interactions.</title>
        <authorList>
            <person name="Akarsu H."/>
            <person name="Liljander A."/>
            <person name="Younan M."/>
            <person name="Brodard I."/>
            <person name="Glucks I."/>
            <person name="Labroussaa F."/>
            <person name="Overesch G."/>
            <person name="Kuhnert P."/>
            <person name="Perreten V."/>
            <person name="Drexler J.F."/>
            <person name="Corman V.M."/>
            <person name="Falquet L."/>
            <person name="Jores J."/>
        </authorList>
    </citation>
    <scope>NUCLEOTIDE SEQUENCE</scope>
    <source>
        <strain evidence="5">IVB6197</strain>
    </source>
</reference>
<evidence type="ECO:0000256" key="2">
    <source>
        <dbReference type="ARBA" id="ARBA00023125"/>
    </source>
</evidence>
<dbReference type="PROSITE" id="PS50949">
    <property type="entry name" value="HTH_GNTR"/>
    <property type="match status" value="1"/>
</dbReference>
<dbReference type="SMART" id="SM00345">
    <property type="entry name" value="HTH_GNTR"/>
    <property type="match status" value="1"/>
</dbReference>
<dbReference type="PANTHER" id="PTHR43537">
    <property type="entry name" value="TRANSCRIPTIONAL REGULATOR, GNTR FAMILY"/>
    <property type="match status" value="1"/>
</dbReference>
<evidence type="ECO:0000256" key="3">
    <source>
        <dbReference type="ARBA" id="ARBA00023163"/>
    </source>
</evidence>
<dbReference type="RefSeq" id="WP_262626712.1">
    <property type="nucleotide sequence ID" value="NZ_CP094809.1"/>
</dbReference>
<sequence length="227" mass="26956">MMKVPEKWLYQQNTGEKIATVLRFNIINGHYLEHTVLTENQIAQQFNVSRSPVRDAFKILNQEHMIRLERMGAEIEPFTQTKQQELTDIRLMIESFAFTKVTSNDDISLLLQDMYQTLEMIRVCVQFKDAVGFAEYDLQFHEHLIYACHHDALMNIWQSLRQKLLCTVYISMATRMESDIDDFKRILDNHRLYIEAVRDRDNTKMYQAFKANFSDLNDNIGAFWRTQ</sequence>
<accession>A0ABD7TVM7</accession>
<dbReference type="PANTHER" id="PTHR43537:SF24">
    <property type="entry name" value="GLUCONATE OPERON TRANSCRIPTIONAL REPRESSOR"/>
    <property type="match status" value="1"/>
</dbReference>